<organism evidence="4 5">
    <name type="scientific">Dimorphilus gyrociliatus</name>
    <dbReference type="NCBI Taxonomy" id="2664684"/>
    <lineage>
        <taxon>Eukaryota</taxon>
        <taxon>Metazoa</taxon>
        <taxon>Spiralia</taxon>
        <taxon>Lophotrochozoa</taxon>
        <taxon>Annelida</taxon>
        <taxon>Polychaeta</taxon>
        <taxon>Polychaeta incertae sedis</taxon>
        <taxon>Dinophilidae</taxon>
        <taxon>Dimorphilus</taxon>
    </lineage>
</organism>
<keyword evidence="1" id="KW-0805">Transcription regulation</keyword>
<comment type="caution">
    <text evidence="4">The sequence shown here is derived from an EMBL/GenBank/DDBJ whole genome shotgun (WGS) entry which is preliminary data.</text>
</comment>
<dbReference type="AlphaFoldDB" id="A0A7I8VU79"/>
<name>A0A7I8VU79_9ANNE</name>
<evidence type="ECO:0000256" key="3">
    <source>
        <dbReference type="ARBA" id="ARBA00023170"/>
    </source>
</evidence>
<sequence>MSKSKTKIGRYSKERHEENRKQLVNFNMRKSKIPYLLQYSDAKDVVIICNQSFENFTIKSWIAEVEDFTELFQRALGTVSQNIYSKEQYMDVLEVTGVEIDHRRNYSKFVETTMVVTYTRALKCLRRLPGLDTLPDKDFFRTVLSHKENIYVLMAIASQVNWSQEGVTFRLDDNHKIILPADYLAKMSDSDIANKQAYAGKKITDIGLTFDEAVFLTAIQMFCPTKTHPHLQDFQHRFLLAFTNYLEEHYGNKYHERLQELISLSTYFKESIHQGKKWLKKNENYLKMIYTTNIMRAFIAEPDLDVGVELLKGLKI</sequence>
<reference evidence="4 5" key="1">
    <citation type="submission" date="2020-08" db="EMBL/GenBank/DDBJ databases">
        <authorList>
            <person name="Hejnol A."/>
        </authorList>
    </citation>
    <scope>NUCLEOTIDE SEQUENCE [LARGE SCALE GENOMIC DNA]</scope>
</reference>
<keyword evidence="3" id="KW-0675">Receptor</keyword>
<dbReference type="EMBL" id="CAJFCJ010000009">
    <property type="protein sequence ID" value="CAD5118972.1"/>
    <property type="molecule type" value="Genomic_DNA"/>
</dbReference>
<accession>A0A7I8VU79</accession>
<proteinExistence type="predicted"/>
<evidence type="ECO:0000313" key="4">
    <source>
        <dbReference type="EMBL" id="CAD5118972.1"/>
    </source>
</evidence>
<evidence type="ECO:0000313" key="5">
    <source>
        <dbReference type="Proteomes" id="UP000549394"/>
    </source>
</evidence>
<protein>
    <submittedName>
        <fullName evidence="4">Uncharacterized protein</fullName>
    </submittedName>
</protein>
<gene>
    <name evidence="4" type="ORF">DGYR_LOCUS7272</name>
</gene>
<evidence type="ECO:0000256" key="2">
    <source>
        <dbReference type="ARBA" id="ARBA00023163"/>
    </source>
</evidence>
<keyword evidence="2" id="KW-0804">Transcription</keyword>
<dbReference type="Gene3D" id="1.10.565.10">
    <property type="entry name" value="Retinoid X Receptor"/>
    <property type="match status" value="1"/>
</dbReference>
<evidence type="ECO:0000256" key="1">
    <source>
        <dbReference type="ARBA" id="ARBA00023015"/>
    </source>
</evidence>
<dbReference type="SUPFAM" id="SSF48508">
    <property type="entry name" value="Nuclear receptor ligand-binding domain"/>
    <property type="match status" value="1"/>
</dbReference>
<keyword evidence="5" id="KW-1185">Reference proteome</keyword>
<dbReference type="InterPro" id="IPR035500">
    <property type="entry name" value="NHR-like_dom_sf"/>
</dbReference>
<dbReference type="Proteomes" id="UP000549394">
    <property type="component" value="Unassembled WGS sequence"/>
</dbReference>